<evidence type="ECO:0000313" key="5">
    <source>
        <dbReference type="Proteomes" id="UP000070394"/>
    </source>
</evidence>
<feature type="domain" description="Zinc-ribbon" evidence="3">
    <location>
        <begin position="4"/>
        <end position="26"/>
    </location>
</feature>
<feature type="transmembrane region" description="Helical" evidence="2">
    <location>
        <begin position="62"/>
        <end position="84"/>
    </location>
</feature>
<sequence>MAKFCENCGAAMDDGDAVCGQCGTPVGSVGGTAPQTNSGAVNPQPQANNGEHKAPNANNSAFIGKIVCAVIALIVVIGIVNVVGKSSSYDSVLKKMVKAIKNDDTDAFINISSQVGQAIHNEQYGEGSYEDMIDNFLETKLDNYEDQVDGKVKSITYKIKDKQEITDRKLKKLKDTISDQYDVDADDISNMMNVTLKLKIRGKDETTKDDLDNVVLIKEKGKWKVYIDYMNDFN</sequence>
<evidence type="ECO:0000259" key="3">
    <source>
        <dbReference type="Pfam" id="PF13240"/>
    </source>
</evidence>
<name>A0A133ZI05_9FIRM</name>
<organism evidence="4 5">
    <name type="scientific">Lachnoanaerobaculum saburreum</name>
    <dbReference type="NCBI Taxonomy" id="467210"/>
    <lineage>
        <taxon>Bacteria</taxon>
        <taxon>Bacillati</taxon>
        <taxon>Bacillota</taxon>
        <taxon>Clostridia</taxon>
        <taxon>Lachnospirales</taxon>
        <taxon>Lachnospiraceae</taxon>
        <taxon>Lachnoanaerobaculum</taxon>
    </lineage>
</organism>
<dbReference type="PATRIC" id="fig|467210.3.peg.2192"/>
<feature type="compositionally biased region" description="Polar residues" evidence="1">
    <location>
        <begin position="33"/>
        <end position="49"/>
    </location>
</feature>
<accession>A0A133ZI05</accession>
<dbReference type="EMBL" id="LSDA01000121">
    <property type="protein sequence ID" value="KXB55041.1"/>
    <property type="molecule type" value="Genomic_DNA"/>
</dbReference>
<dbReference type="STRING" id="467210.HMPREF1866_02214"/>
<keyword evidence="2" id="KW-0472">Membrane</keyword>
<proteinExistence type="predicted"/>
<keyword evidence="2" id="KW-1133">Transmembrane helix</keyword>
<evidence type="ECO:0000256" key="2">
    <source>
        <dbReference type="SAM" id="Phobius"/>
    </source>
</evidence>
<evidence type="ECO:0000313" key="4">
    <source>
        <dbReference type="EMBL" id="KXB55041.1"/>
    </source>
</evidence>
<protein>
    <recommendedName>
        <fullName evidence="3">Zinc-ribbon domain-containing protein</fullName>
    </recommendedName>
</protein>
<comment type="caution">
    <text evidence="4">The sequence shown here is derived from an EMBL/GenBank/DDBJ whole genome shotgun (WGS) entry which is preliminary data.</text>
</comment>
<dbReference type="InterPro" id="IPR026870">
    <property type="entry name" value="Zinc_ribbon_dom"/>
</dbReference>
<evidence type="ECO:0000256" key="1">
    <source>
        <dbReference type="SAM" id="MobiDB-lite"/>
    </source>
</evidence>
<keyword evidence="5" id="KW-1185">Reference proteome</keyword>
<dbReference type="Pfam" id="PF13240">
    <property type="entry name" value="Zn_Ribbon_1"/>
    <property type="match status" value="1"/>
</dbReference>
<dbReference type="RefSeq" id="WP_060931821.1">
    <property type="nucleotide sequence ID" value="NZ_KQ959840.1"/>
</dbReference>
<dbReference type="Proteomes" id="UP000070394">
    <property type="component" value="Unassembled WGS sequence"/>
</dbReference>
<dbReference type="OrthoDB" id="192868at2"/>
<feature type="region of interest" description="Disordered" evidence="1">
    <location>
        <begin position="33"/>
        <end position="53"/>
    </location>
</feature>
<keyword evidence="2" id="KW-0812">Transmembrane</keyword>
<reference evidence="5" key="1">
    <citation type="submission" date="2016-01" db="EMBL/GenBank/DDBJ databases">
        <authorList>
            <person name="Mitreva M."/>
            <person name="Pepin K.H."/>
            <person name="Mihindukulasuriya K.A."/>
            <person name="Fulton R."/>
            <person name="Fronick C."/>
            <person name="O'Laughlin M."/>
            <person name="Miner T."/>
            <person name="Herter B."/>
            <person name="Rosa B.A."/>
            <person name="Cordes M."/>
            <person name="Tomlinson C."/>
            <person name="Wollam A."/>
            <person name="Palsikar V.B."/>
            <person name="Mardis E.R."/>
            <person name="Wilson R.K."/>
        </authorList>
    </citation>
    <scope>NUCLEOTIDE SEQUENCE [LARGE SCALE GENOMIC DNA]</scope>
    <source>
        <strain evidence="5">DNF00896</strain>
    </source>
</reference>
<dbReference type="AlphaFoldDB" id="A0A133ZI05"/>
<gene>
    <name evidence="4" type="ORF">HMPREF1866_02214</name>
</gene>